<accession>A0A5C6AZN9</accession>
<dbReference type="Proteomes" id="UP000316213">
    <property type="component" value="Unassembled WGS sequence"/>
</dbReference>
<protein>
    <submittedName>
        <fullName evidence="1">Uncharacterized protein</fullName>
    </submittedName>
</protein>
<evidence type="ECO:0000313" key="1">
    <source>
        <dbReference type="EMBL" id="TWU03584.1"/>
    </source>
</evidence>
<organism evidence="1 2">
    <name type="scientific">Neorhodopirellula pilleata</name>
    <dbReference type="NCBI Taxonomy" id="2714738"/>
    <lineage>
        <taxon>Bacteria</taxon>
        <taxon>Pseudomonadati</taxon>
        <taxon>Planctomycetota</taxon>
        <taxon>Planctomycetia</taxon>
        <taxon>Pirellulales</taxon>
        <taxon>Pirellulaceae</taxon>
        <taxon>Neorhodopirellula</taxon>
    </lineage>
</organism>
<dbReference type="EMBL" id="SJPM01000001">
    <property type="protein sequence ID" value="TWU03584.1"/>
    <property type="molecule type" value="Genomic_DNA"/>
</dbReference>
<proteinExistence type="predicted"/>
<comment type="caution">
    <text evidence="1">The sequence shown here is derived from an EMBL/GenBank/DDBJ whole genome shotgun (WGS) entry which is preliminary data.</text>
</comment>
<sequence>MVGCTSLPHPIPECFDYLRRTDSERDPRLLFLPLGRSLHQELDLQSRVSTIPR</sequence>
<evidence type="ECO:0000313" key="2">
    <source>
        <dbReference type="Proteomes" id="UP000316213"/>
    </source>
</evidence>
<keyword evidence="2" id="KW-1185">Reference proteome</keyword>
<reference evidence="1 2" key="1">
    <citation type="submission" date="2019-02" db="EMBL/GenBank/DDBJ databases">
        <title>Deep-cultivation of Planctomycetes and their phenomic and genomic characterization uncovers novel biology.</title>
        <authorList>
            <person name="Wiegand S."/>
            <person name="Jogler M."/>
            <person name="Boedeker C."/>
            <person name="Pinto D."/>
            <person name="Vollmers J."/>
            <person name="Rivas-Marin E."/>
            <person name="Kohn T."/>
            <person name="Peeters S.H."/>
            <person name="Heuer A."/>
            <person name="Rast P."/>
            <person name="Oberbeckmann S."/>
            <person name="Bunk B."/>
            <person name="Jeske O."/>
            <person name="Meyerdierks A."/>
            <person name="Storesund J.E."/>
            <person name="Kallscheuer N."/>
            <person name="Luecker S."/>
            <person name="Lage O.M."/>
            <person name="Pohl T."/>
            <person name="Merkel B.J."/>
            <person name="Hornburger P."/>
            <person name="Mueller R.-W."/>
            <person name="Bruemmer F."/>
            <person name="Labrenz M."/>
            <person name="Spormann A.M."/>
            <person name="Op Den Camp H."/>
            <person name="Overmann J."/>
            <person name="Amann R."/>
            <person name="Jetten M.S.M."/>
            <person name="Mascher T."/>
            <person name="Medema M.H."/>
            <person name="Devos D.P."/>
            <person name="Kaster A.-K."/>
            <person name="Ovreas L."/>
            <person name="Rohde M."/>
            <person name="Galperin M.Y."/>
            <person name="Jogler C."/>
        </authorList>
    </citation>
    <scope>NUCLEOTIDE SEQUENCE [LARGE SCALE GENOMIC DNA]</scope>
    <source>
        <strain evidence="1 2">Pla100</strain>
    </source>
</reference>
<gene>
    <name evidence="1" type="ORF">Pla100_05120</name>
</gene>
<dbReference type="AlphaFoldDB" id="A0A5C6AZN9"/>
<name>A0A5C6AZN9_9BACT</name>